<evidence type="ECO:0000259" key="1">
    <source>
        <dbReference type="Pfam" id="PF06792"/>
    </source>
</evidence>
<dbReference type="Gene3D" id="3.40.50.12030">
    <property type="entry name" value="Uncharacterised protein family UPF0261, NC domain"/>
    <property type="match status" value="1"/>
</dbReference>
<proteinExistence type="predicted"/>
<dbReference type="RefSeq" id="WP_088259300.1">
    <property type="nucleotide sequence ID" value="NZ_NIDE01000017.1"/>
</dbReference>
<dbReference type="Pfam" id="PF06792">
    <property type="entry name" value="UPF0261"/>
    <property type="match status" value="1"/>
</dbReference>
<dbReference type="NCBIfam" id="NF002674">
    <property type="entry name" value="PRK02399.1-2"/>
    <property type="match status" value="1"/>
</dbReference>
<gene>
    <name evidence="3" type="ORF">FRUB_08828</name>
</gene>
<reference evidence="4" key="1">
    <citation type="submission" date="2017-06" db="EMBL/GenBank/DDBJ databases">
        <title>Genome analysis of Fimbriiglobus ruber SP5, the first member of the order Planctomycetales with confirmed chitinolytic capability.</title>
        <authorList>
            <person name="Ravin N.V."/>
            <person name="Rakitin A.L."/>
            <person name="Ivanova A.A."/>
            <person name="Beletsky A.V."/>
            <person name="Kulichevskaya I.S."/>
            <person name="Mardanov A.V."/>
            <person name="Dedysh S.N."/>
        </authorList>
    </citation>
    <scope>NUCLEOTIDE SEQUENCE [LARGE SCALE GENOMIC DNA]</scope>
    <source>
        <strain evidence="4">SP5</strain>
    </source>
</reference>
<dbReference type="AlphaFoldDB" id="A0A225DIR3"/>
<protein>
    <submittedName>
        <fullName evidence="3">Transcriptional regulator</fullName>
    </submittedName>
</protein>
<organism evidence="3 4">
    <name type="scientific">Fimbriiglobus ruber</name>
    <dbReference type="NCBI Taxonomy" id="1908690"/>
    <lineage>
        <taxon>Bacteria</taxon>
        <taxon>Pseudomonadati</taxon>
        <taxon>Planctomycetota</taxon>
        <taxon>Planctomycetia</taxon>
        <taxon>Gemmatales</taxon>
        <taxon>Gemmataceae</taxon>
        <taxon>Fimbriiglobus</taxon>
    </lineage>
</organism>
<evidence type="ECO:0000259" key="2">
    <source>
        <dbReference type="Pfam" id="PF23189"/>
    </source>
</evidence>
<dbReference type="EMBL" id="NIDE01000017">
    <property type="protein sequence ID" value="OWK36265.1"/>
    <property type="molecule type" value="Genomic_DNA"/>
</dbReference>
<dbReference type="PANTHER" id="PTHR31862">
    <property type="entry name" value="UPF0261 DOMAIN PROTEIN (AFU_ORTHOLOGUE AFUA_1G10120)"/>
    <property type="match status" value="1"/>
</dbReference>
<dbReference type="OrthoDB" id="9776369at2"/>
<accession>A0A225DIR3</accession>
<dbReference type="CDD" id="cd15488">
    <property type="entry name" value="Tm-1-like"/>
    <property type="match status" value="1"/>
</dbReference>
<comment type="caution">
    <text evidence="3">The sequence shown here is derived from an EMBL/GenBank/DDBJ whole genome shotgun (WGS) entry which is preliminary data.</text>
</comment>
<dbReference type="PANTHER" id="PTHR31862:SF1">
    <property type="entry name" value="UPF0261 DOMAIN PROTEIN (AFU_ORTHOLOGUE AFUA_1G10120)"/>
    <property type="match status" value="1"/>
</dbReference>
<dbReference type="Gene3D" id="3.40.50.12020">
    <property type="entry name" value="Uncharacterised protein family UPF0261, NN domain"/>
    <property type="match status" value="1"/>
</dbReference>
<dbReference type="InterPro" id="IPR044122">
    <property type="entry name" value="UPF0261_N"/>
</dbReference>
<dbReference type="Pfam" id="PF23189">
    <property type="entry name" value="UPF0261_C"/>
    <property type="match status" value="1"/>
</dbReference>
<dbReference type="InterPro" id="IPR008322">
    <property type="entry name" value="UPF0261"/>
</dbReference>
<dbReference type="Proteomes" id="UP000214646">
    <property type="component" value="Unassembled WGS sequence"/>
</dbReference>
<dbReference type="PIRSF" id="PIRSF033271">
    <property type="entry name" value="UCP033271"/>
    <property type="match status" value="1"/>
</dbReference>
<sequence length="408" mass="42519">MTVLLIGTLDTKGEEIAYVRDRLLAAGVGVLVADAGVLGPPTVSYDLSRQELYAAGGGRFDDISRAADRGRAMTAAAEGAAKLADQLYRGGKITGVFGLGGSAGTTIGTAAMRALPVGVPKVMVSTLASGQVQPFVGTRDVTMIYSVVDLAGINRVSRRVLDNAAAAMAGMLKGREAGLAGVDDKPVVAATMFGVTTPCVEAARRVVEAAGFEVLVFHATGSGGRTMEGLIRDGLIAGVLDLTTTELADELAGGILSAGRDRLTAAAITGVPQVISVGALDMVNFGPPDTVPDKYRDRRFYQHNPNVTLMRTTPEENDRLGQEVAQKASAARGPTAILLPLRGVSAIDAEGKPFWWPEADAALFQSIRNWVAPDVDVVELDLHINDPAFAAAAAEKLLGMIRIPTRSA</sequence>
<keyword evidence="4" id="KW-1185">Reference proteome</keyword>
<name>A0A225DIR3_9BACT</name>
<dbReference type="InterPro" id="IPR056778">
    <property type="entry name" value="UPF0261_C"/>
</dbReference>
<feature type="domain" description="UPF0261" evidence="1">
    <location>
        <begin position="2"/>
        <end position="176"/>
    </location>
</feature>
<dbReference type="InterPro" id="IPR051353">
    <property type="entry name" value="Tobamovirus_resist_UPF0261"/>
</dbReference>
<evidence type="ECO:0000313" key="4">
    <source>
        <dbReference type="Proteomes" id="UP000214646"/>
    </source>
</evidence>
<feature type="domain" description="UPF0261" evidence="2">
    <location>
        <begin position="185"/>
        <end position="400"/>
    </location>
</feature>
<evidence type="ECO:0000313" key="3">
    <source>
        <dbReference type="EMBL" id="OWK36265.1"/>
    </source>
</evidence>